<feature type="non-terminal residue" evidence="2">
    <location>
        <position position="67"/>
    </location>
</feature>
<dbReference type="Proteomes" id="UP001341840">
    <property type="component" value="Unassembled WGS sequence"/>
</dbReference>
<name>A0ABU6Y0B0_9FABA</name>
<gene>
    <name evidence="2" type="ORF">PIB30_115357</name>
</gene>
<protein>
    <submittedName>
        <fullName evidence="2">Uncharacterized protein</fullName>
    </submittedName>
</protein>
<evidence type="ECO:0000313" key="2">
    <source>
        <dbReference type="EMBL" id="MED6203422.1"/>
    </source>
</evidence>
<evidence type="ECO:0000256" key="1">
    <source>
        <dbReference type="SAM" id="MobiDB-lite"/>
    </source>
</evidence>
<comment type="caution">
    <text evidence="2">The sequence shown here is derived from an EMBL/GenBank/DDBJ whole genome shotgun (WGS) entry which is preliminary data.</text>
</comment>
<sequence length="67" mass="6840">MAGNDVTLARLRRLIRPAPAKSVPTPSTVVPPGGARSVPAESAGKTQVDPEGGSSTNVEHAGEQHVE</sequence>
<evidence type="ECO:0000313" key="3">
    <source>
        <dbReference type="Proteomes" id="UP001341840"/>
    </source>
</evidence>
<dbReference type="EMBL" id="JASCZI010223811">
    <property type="protein sequence ID" value="MED6203422.1"/>
    <property type="molecule type" value="Genomic_DNA"/>
</dbReference>
<proteinExistence type="predicted"/>
<reference evidence="2 3" key="1">
    <citation type="journal article" date="2023" name="Plants (Basel)">
        <title>Bridging the Gap: Combining Genomics and Transcriptomics Approaches to Understand Stylosanthes scabra, an Orphan Legume from the Brazilian Caatinga.</title>
        <authorList>
            <person name="Ferreira-Neto J.R.C."/>
            <person name="da Silva M.D."/>
            <person name="Binneck E."/>
            <person name="de Melo N.F."/>
            <person name="da Silva R.H."/>
            <person name="de Melo A.L.T.M."/>
            <person name="Pandolfi V."/>
            <person name="Bustamante F.O."/>
            <person name="Brasileiro-Vidal A.C."/>
            <person name="Benko-Iseppon A.M."/>
        </authorList>
    </citation>
    <scope>NUCLEOTIDE SEQUENCE [LARGE SCALE GENOMIC DNA]</scope>
    <source>
        <tissue evidence="2">Leaves</tissue>
    </source>
</reference>
<organism evidence="2 3">
    <name type="scientific">Stylosanthes scabra</name>
    <dbReference type="NCBI Taxonomy" id="79078"/>
    <lineage>
        <taxon>Eukaryota</taxon>
        <taxon>Viridiplantae</taxon>
        <taxon>Streptophyta</taxon>
        <taxon>Embryophyta</taxon>
        <taxon>Tracheophyta</taxon>
        <taxon>Spermatophyta</taxon>
        <taxon>Magnoliopsida</taxon>
        <taxon>eudicotyledons</taxon>
        <taxon>Gunneridae</taxon>
        <taxon>Pentapetalae</taxon>
        <taxon>rosids</taxon>
        <taxon>fabids</taxon>
        <taxon>Fabales</taxon>
        <taxon>Fabaceae</taxon>
        <taxon>Papilionoideae</taxon>
        <taxon>50 kb inversion clade</taxon>
        <taxon>dalbergioids sensu lato</taxon>
        <taxon>Dalbergieae</taxon>
        <taxon>Pterocarpus clade</taxon>
        <taxon>Stylosanthes</taxon>
    </lineage>
</organism>
<feature type="compositionally biased region" description="Low complexity" evidence="1">
    <location>
        <begin position="16"/>
        <end position="32"/>
    </location>
</feature>
<accession>A0ABU6Y0B0</accession>
<keyword evidence="3" id="KW-1185">Reference proteome</keyword>
<feature type="region of interest" description="Disordered" evidence="1">
    <location>
        <begin position="14"/>
        <end position="67"/>
    </location>
</feature>